<feature type="non-terminal residue" evidence="2">
    <location>
        <position position="1"/>
    </location>
</feature>
<reference evidence="2" key="1">
    <citation type="submission" date="2020-01" db="EMBL/GenBank/DDBJ databases">
        <authorList>
            <consortium name="DOE Joint Genome Institute"/>
            <person name="Haridas S."/>
            <person name="Albert R."/>
            <person name="Binder M."/>
            <person name="Bloem J."/>
            <person name="Labutti K."/>
            <person name="Salamov A."/>
            <person name="Andreopoulos B."/>
            <person name="Baker S.E."/>
            <person name="Barry K."/>
            <person name="Bills G."/>
            <person name="Bluhm B.H."/>
            <person name="Cannon C."/>
            <person name="Castanera R."/>
            <person name="Culley D.E."/>
            <person name="Daum C."/>
            <person name="Ezra D."/>
            <person name="Gonzalez J.B."/>
            <person name="Henrissat B."/>
            <person name="Kuo A."/>
            <person name="Liang C."/>
            <person name="Lipzen A."/>
            <person name="Lutzoni F."/>
            <person name="Magnuson J."/>
            <person name="Mondo S."/>
            <person name="Nolan M."/>
            <person name="Ohm R."/>
            <person name="Pangilinan J."/>
            <person name="Park H.-J."/>
            <person name="Ramirez L."/>
            <person name="Alfaro M."/>
            <person name="Sun H."/>
            <person name="Tritt A."/>
            <person name="Yoshinaga Y."/>
            <person name="Zwiers L.-H."/>
            <person name="Turgeon B.G."/>
            <person name="Goodwin S.B."/>
            <person name="Spatafora J.W."/>
            <person name="Crous P.W."/>
            <person name="Grigoriev I.V."/>
        </authorList>
    </citation>
    <scope>NUCLEOTIDE SEQUENCE</scope>
    <source>
        <strain evidence="2">IPT5</strain>
    </source>
</reference>
<keyword evidence="3" id="KW-1185">Reference proteome</keyword>
<dbReference type="PANTHER" id="PTHR24148:SF73">
    <property type="entry name" value="HET DOMAIN PROTEIN (AFU_ORTHOLOGUE AFUA_8G01020)"/>
    <property type="match status" value="1"/>
</dbReference>
<feature type="non-terminal residue" evidence="2">
    <location>
        <position position="185"/>
    </location>
</feature>
<dbReference type="PANTHER" id="PTHR24148">
    <property type="entry name" value="ANKYRIN REPEAT DOMAIN-CONTAINING PROTEIN 39 HOMOLOG-RELATED"/>
    <property type="match status" value="1"/>
</dbReference>
<name>A0A6A7BN31_9PLEO</name>
<evidence type="ECO:0000313" key="3">
    <source>
        <dbReference type="Proteomes" id="UP000799423"/>
    </source>
</evidence>
<dbReference type="AlphaFoldDB" id="A0A6A7BN31"/>
<dbReference type="InterPro" id="IPR010730">
    <property type="entry name" value="HET"/>
</dbReference>
<dbReference type="Pfam" id="PF06985">
    <property type="entry name" value="HET"/>
    <property type="match status" value="1"/>
</dbReference>
<dbReference type="OrthoDB" id="3553147at2759"/>
<proteinExistence type="predicted"/>
<accession>A0A6A7BN31</accession>
<dbReference type="Proteomes" id="UP000799423">
    <property type="component" value="Unassembled WGS sequence"/>
</dbReference>
<dbReference type="EMBL" id="MU006288">
    <property type="protein sequence ID" value="KAF2856836.1"/>
    <property type="molecule type" value="Genomic_DNA"/>
</dbReference>
<evidence type="ECO:0000259" key="1">
    <source>
        <dbReference type="Pfam" id="PF06985"/>
    </source>
</evidence>
<dbReference type="InterPro" id="IPR052895">
    <property type="entry name" value="HetReg/Transcr_Mod"/>
</dbReference>
<sequence length="185" mass="21551">VHTPIDLTRAGGIRLMQLFPGKHDDELVCQIYQANLDDYPMYEAISYTWADESGCRKLSGKLYCPDRYLPITVNCDRALRRVRHPGFRRHVWIDSVCIQQSNDQERSHQVSSMNNIYARASQVLIYAGESLPSSDRILDRLGNTRRSCVEDDSSLYQQDLQRLVERPWFHRVWIIQEVVLAKRAV</sequence>
<organism evidence="2 3">
    <name type="scientific">Plenodomus tracheiphilus IPT5</name>
    <dbReference type="NCBI Taxonomy" id="1408161"/>
    <lineage>
        <taxon>Eukaryota</taxon>
        <taxon>Fungi</taxon>
        <taxon>Dikarya</taxon>
        <taxon>Ascomycota</taxon>
        <taxon>Pezizomycotina</taxon>
        <taxon>Dothideomycetes</taxon>
        <taxon>Pleosporomycetidae</taxon>
        <taxon>Pleosporales</taxon>
        <taxon>Pleosporineae</taxon>
        <taxon>Leptosphaeriaceae</taxon>
        <taxon>Plenodomus</taxon>
    </lineage>
</organism>
<protein>
    <submittedName>
        <fullName evidence="2">HET-domain-containing protein</fullName>
    </submittedName>
</protein>
<evidence type="ECO:0000313" key="2">
    <source>
        <dbReference type="EMBL" id="KAF2856836.1"/>
    </source>
</evidence>
<feature type="domain" description="Heterokaryon incompatibility" evidence="1">
    <location>
        <begin position="42"/>
        <end position="177"/>
    </location>
</feature>
<gene>
    <name evidence="2" type="ORF">T440DRAFT_358370</name>
</gene>